<feature type="transmembrane region" description="Helical" evidence="1">
    <location>
        <begin position="29"/>
        <end position="49"/>
    </location>
</feature>
<sequence>MRSIFFLGGFIGFSLVALTGWLSDRQVDLVLRDAAIGALVTAMLFRWFWNMWIKAIVHMVEKKRAEALAAAEAEAAASAKPVTAAKAR</sequence>
<protein>
    <submittedName>
        <fullName evidence="2">Uncharacterized protein</fullName>
    </submittedName>
</protein>
<dbReference type="Proteomes" id="UP000217265">
    <property type="component" value="Chromosome"/>
</dbReference>
<organism evidence="2 3">
    <name type="scientific">Nibricoccus aquaticus</name>
    <dbReference type="NCBI Taxonomy" id="2576891"/>
    <lineage>
        <taxon>Bacteria</taxon>
        <taxon>Pseudomonadati</taxon>
        <taxon>Verrucomicrobiota</taxon>
        <taxon>Opitutia</taxon>
        <taxon>Opitutales</taxon>
        <taxon>Opitutaceae</taxon>
        <taxon>Nibricoccus</taxon>
    </lineage>
</organism>
<dbReference type="KEGG" id="vbh:CMV30_06645"/>
<keyword evidence="1" id="KW-0812">Transmembrane</keyword>
<evidence type="ECO:0000313" key="2">
    <source>
        <dbReference type="EMBL" id="ATC63655.1"/>
    </source>
</evidence>
<dbReference type="EMBL" id="CP023344">
    <property type="protein sequence ID" value="ATC63655.1"/>
    <property type="molecule type" value="Genomic_DNA"/>
</dbReference>
<accession>A0A290Q4P0</accession>
<evidence type="ECO:0000256" key="1">
    <source>
        <dbReference type="SAM" id="Phobius"/>
    </source>
</evidence>
<proteinExistence type="predicted"/>
<gene>
    <name evidence="2" type="ORF">CMV30_06645</name>
</gene>
<reference evidence="2 3" key="1">
    <citation type="submission" date="2017-09" db="EMBL/GenBank/DDBJ databases">
        <title>Complete genome sequence of Verrucomicrobial strain HZ-65, isolated from freshwater.</title>
        <authorList>
            <person name="Choi A."/>
        </authorList>
    </citation>
    <scope>NUCLEOTIDE SEQUENCE [LARGE SCALE GENOMIC DNA]</scope>
    <source>
        <strain evidence="2 3">HZ-65</strain>
    </source>
</reference>
<dbReference type="OrthoDB" id="199409at2"/>
<dbReference type="AlphaFoldDB" id="A0A290Q4P0"/>
<keyword evidence="1" id="KW-0472">Membrane</keyword>
<evidence type="ECO:0000313" key="3">
    <source>
        <dbReference type="Proteomes" id="UP000217265"/>
    </source>
</evidence>
<dbReference type="RefSeq" id="WP_096055287.1">
    <property type="nucleotide sequence ID" value="NZ_CP023344.1"/>
</dbReference>
<keyword evidence="1" id="KW-1133">Transmembrane helix</keyword>
<keyword evidence="3" id="KW-1185">Reference proteome</keyword>
<name>A0A290Q4P0_9BACT</name>